<gene>
    <name evidence="2" type="ORF">B0H98_102242</name>
</gene>
<keyword evidence="1" id="KW-0472">Membrane</keyword>
<dbReference type="EMBL" id="PVTK01000002">
    <property type="protein sequence ID" value="PRY65713.1"/>
    <property type="molecule type" value="Genomic_DNA"/>
</dbReference>
<organism evidence="2 3">
    <name type="scientific">Vreelandella songnenensis</name>
    <dbReference type="NCBI Taxonomy" id="1176243"/>
    <lineage>
        <taxon>Bacteria</taxon>
        <taxon>Pseudomonadati</taxon>
        <taxon>Pseudomonadota</taxon>
        <taxon>Gammaproteobacteria</taxon>
        <taxon>Oceanospirillales</taxon>
        <taxon>Halomonadaceae</taxon>
        <taxon>Vreelandella</taxon>
    </lineage>
</organism>
<feature type="transmembrane region" description="Helical" evidence="1">
    <location>
        <begin position="12"/>
        <end position="30"/>
    </location>
</feature>
<accession>A0A2T0V6C0</accession>
<dbReference type="RefSeq" id="WP_106374110.1">
    <property type="nucleotide sequence ID" value="NZ_PVTK01000002.1"/>
</dbReference>
<proteinExistence type="predicted"/>
<keyword evidence="3" id="KW-1185">Reference proteome</keyword>
<reference evidence="2 3" key="1">
    <citation type="submission" date="2018-03" db="EMBL/GenBank/DDBJ databases">
        <title>Genomic Encyclopedia of Type Strains, Phase III (KMG-III): the genomes of soil and plant-associated and newly described type strains.</title>
        <authorList>
            <person name="Whitman W."/>
        </authorList>
    </citation>
    <scope>NUCLEOTIDE SEQUENCE [LARGE SCALE GENOMIC DNA]</scope>
    <source>
        <strain evidence="2 3">CGMCC 1.12152</strain>
    </source>
</reference>
<feature type="transmembrane region" description="Helical" evidence="1">
    <location>
        <begin position="42"/>
        <end position="61"/>
    </location>
</feature>
<protein>
    <submittedName>
        <fullName evidence="2">Uncharacterized protein</fullName>
    </submittedName>
</protein>
<evidence type="ECO:0000313" key="2">
    <source>
        <dbReference type="EMBL" id="PRY65713.1"/>
    </source>
</evidence>
<evidence type="ECO:0000256" key="1">
    <source>
        <dbReference type="SAM" id="Phobius"/>
    </source>
</evidence>
<keyword evidence="1" id="KW-1133">Transmembrane helix</keyword>
<name>A0A2T0V6C0_9GAMM</name>
<evidence type="ECO:0000313" key="3">
    <source>
        <dbReference type="Proteomes" id="UP000237647"/>
    </source>
</evidence>
<dbReference type="AlphaFoldDB" id="A0A2T0V6C0"/>
<comment type="caution">
    <text evidence="2">The sequence shown here is derived from an EMBL/GenBank/DDBJ whole genome shotgun (WGS) entry which is preliminary data.</text>
</comment>
<sequence>MTPPTPRHRERLLALTILALILFCPPLLLVVDRLPALGIGWLPAYLLAAWALIIGLTTWLMERPKGR</sequence>
<dbReference type="Proteomes" id="UP000237647">
    <property type="component" value="Unassembled WGS sequence"/>
</dbReference>
<keyword evidence="1" id="KW-0812">Transmembrane</keyword>